<sequence length="169" mass="18996">MVIRRPNITVSLTQESRLSLIVAAKQHLSFNESDGDGFLLAQGEIYIPADSPAHRHTGTKVHFNFRRKRTQSGCMDQHYVFKTTVSTDAHTNLAISTNTKVNNLIFLGLPRKPMHIMADGACSVHHFVFTSRTNALVIPDISKQCTFNLLNTHVLQIKTPLSHKYTTQQ</sequence>
<dbReference type="AlphaFoldDB" id="A0AAQ4F283"/>
<gene>
    <name evidence="1" type="ORF">V5799_017443</name>
</gene>
<dbReference type="InterPro" id="IPR013780">
    <property type="entry name" value="Glyco_hydro_b"/>
</dbReference>
<proteinExistence type="predicted"/>
<reference evidence="1 2" key="1">
    <citation type="journal article" date="2023" name="Arcadia Sci">
        <title>De novo assembly of a long-read Amblyomma americanum tick genome.</title>
        <authorList>
            <person name="Chou S."/>
            <person name="Poskanzer K.E."/>
            <person name="Rollins M."/>
            <person name="Thuy-Boun P.S."/>
        </authorList>
    </citation>
    <scope>NUCLEOTIDE SEQUENCE [LARGE SCALE GENOMIC DNA]</scope>
    <source>
        <strain evidence="1">F_SG_1</strain>
        <tissue evidence="1">Salivary glands</tissue>
    </source>
</reference>
<accession>A0AAQ4F283</accession>
<comment type="caution">
    <text evidence="1">The sequence shown here is derived from an EMBL/GenBank/DDBJ whole genome shotgun (WGS) entry which is preliminary data.</text>
</comment>
<evidence type="ECO:0000313" key="1">
    <source>
        <dbReference type="EMBL" id="KAK8781216.1"/>
    </source>
</evidence>
<evidence type="ECO:0000313" key="2">
    <source>
        <dbReference type="Proteomes" id="UP001321473"/>
    </source>
</evidence>
<protein>
    <submittedName>
        <fullName evidence="1">Uncharacterized protein</fullName>
    </submittedName>
</protein>
<name>A0AAQ4F283_AMBAM</name>
<dbReference type="Gene3D" id="2.60.40.1180">
    <property type="entry name" value="Golgi alpha-mannosidase II"/>
    <property type="match status" value="1"/>
</dbReference>
<dbReference type="Proteomes" id="UP001321473">
    <property type="component" value="Unassembled WGS sequence"/>
</dbReference>
<keyword evidence="2" id="KW-1185">Reference proteome</keyword>
<dbReference type="EMBL" id="JARKHS020007892">
    <property type="protein sequence ID" value="KAK8781216.1"/>
    <property type="molecule type" value="Genomic_DNA"/>
</dbReference>
<organism evidence="1 2">
    <name type="scientific">Amblyomma americanum</name>
    <name type="common">Lone star tick</name>
    <dbReference type="NCBI Taxonomy" id="6943"/>
    <lineage>
        <taxon>Eukaryota</taxon>
        <taxon>Metazoa</taxon>
        <taxon>Ecdysozoa</taxon>
        <taxon>Arthropoda</taxon>
        <taxon>Chelicerata</taxon>
        <taxon>Arachnida</taxon>
        <taxon>Acari</taxon>
        <taxon>Parasitiformes</taxon>
        <taxon>Ixodida</taxon>
        <taxon>Ixodoidea</taxon>
        <taxon>Ixodidae</taxon>
        <taxon>Amblyomminae</taxon>
        <taxon>Amblyomma</taxon>
    </lineage>
</organism>